<gene>
    <name evidence="1" type="ORF">PMAYCL1PPCAC_05004</name>
</gene>
<keyword evidence="2" id="KW-1185">Reference proteome</keyword>
<dbReference type="EMBL" id="BTRK01000002">
    <property type="protein sequence ID" value="GMR34809.1"/>
    <property type="molecule type" value="Genomic_DNA"/>
</dbReference>
<comment type="caution">
    <text evidence="1">The sequence shown here is derived from an EMBL/GenBank/DDBJ whole genome shotgun (WGS) entry which is preliminary data.</text>
</comment>
<protein>
    <submittedName>
        <fullName evidence="1">Uncharacterized protein</fullName>
    </submittedName>
</protein>
<feature type="non-terminal residue" evidence="1">
    <location>
        <position position="82"/>
    </location>
</feature>
<reference evidence="2" key="1">
    <citation type="submission" date="2022-10" db="EMBL/GenBank/DDBJ databases">
        <title>Genome assembly of Pristionchus species.</title>
        <authorList>
            <person name="Yoshida K."/>
            <person name="Sommer R.J."/>
        </authorList>
    </citation>
    <scope>NUCLEOTIDE SEQUENCE [LARGE SCALE GENOMIC DNA]</scope>
    <source>
        <strain evidence="2">RS5460</strain>
    </source>
</reference>
<proteinExistence type="predicted"/>
<feature type="non-terminal residue" evidence="1">
    <location>
        <position position="1"/>
    </location>
</feature>
<dbReference type="AlphaFoldDB" id="A0AAN4Z7K1"/>
<organism evidence="1 2">
    <name type="scientific">Pristionchus mayeri</name>
    <dbReference type="NCBI Taxonomy" id="1317129"/>
    <lineage>
        <taxon>Eukaryota</taxon>
        <taxon>Metazoa</taxon>
        <taxon>Ecdysozoa</taxon>
        <taxon>Nematoda</taxon>
        <taxon>Chromadorea</taxon>
        <taxon>Rhabditida</taxon>
        <taxon>Rhabditina</taxon>
        <taxon>Diplogasteromorpha</taxon>
        <taxon>Diplogasteroidea</taxon>
        <taxon>Neodiplogasteridae</taxon>
        <taxon>Pristionchus</taxon>
    </lineage>
</organism>
<sequence length="82" mass="8890">HSIVFEMILKRARGGELLLACTLHPSADLGGIEAMLVGHVREEGSERRATNLAAEAWEVSVALHEHESLCSLSRWLEGLSAA</sequence>
<name>A0AAN4Z7K1_9BILA</name>
<evidence type="ECO:0000313" key="2">
    <source>
        <dbReference type="Proteomes" id="UP001328107"/>
    </source>
</evidence>
<accession>A0AAN4Z7K1</accession>
<dbReference type="Proteomes" id="UP001328107">
    <property type="component" value="Unassembled WGS sequence"/>
</dbReference>
<evidence type="ECO:0000313" key="1">
    <source>
        <dbReference type="EMBL" id="GMR34809.1"/>
    </source>
</evidence>